<reference evidence="2 3" key="1">
    <citation type="submission" date="2015-09" db="EMBL/GenBank/DDBJ databases">
        <title>Draft genome of the parasitic nematode Teladorsagia circumcincta isolate WARC Sus (inbred).</title>
        <authorList>
            <person name="Mitreva M."/>
        </authorList>
    </citation>
    <scope>NUCLEOTIDE SEQUENCE [LARGE SCALE GENOMIC DNA]</scope>
    <source>
        <strain evidence="2 3">S</strain>
    </source>
</reference>
<evidence type="ECO:0000313" key="3">
    <source>
        <dbReference type="Proteomes" id="UP000230423"/>
    </source>
</evidence>
<name>A0A2G9U0A2_TELCI</name>
<evidence type="ECO:0000313" key="2">
    <source>
        <dbReference type="EMBL" id="PIO63701.1"/>
    </source>
</evidence>
<feature type="region of interest" description="Disordered" evidence="1">
    <location>
        <begin position="74"/>
        <end position="107"/>
    </location>
</feature>
<sequence length="121" mass="13322">MSTDNRYSARRQYRSVAFGTWKVGGARMSTERPRIDENLLPVRSQLGDDPVDSRHQRTFSICILVMNGLSTTLESGSTAEKSNDDCGSEKETSIIPNMVGSTASNQGYANCRPKMTITALQ</sequence>
<dbReference type="OrthoDB" id="5874525at2759"/>
<organism evidence="2 3">
    <name type="scientific">Teladorsagia circumcincta</name>
    <name type="common">Brown stomach worm</name>
    <name type="synonym">Ostertagia circumcincta</name>
    <dbReference type="NCBI Taxonomy" id="45464"/>
    <lineage>
        <taxon>Eukaryota</taxon>
        <taxon>Metazoa</taxon>
        <taxon>Ecdysozoa</taxon>
        <taxon>Nematoda</taxon>
        <taxon>Chromadorea</taxon>
        <taxon>Rhabditida</taxon>
        <taxon>Rhabditina</taxon>
        <taxon>Rhabditomorpha</taxon>
        <taxon>Strongyloidea</taxon>
        <taxon>Trichostrongylidae</taxon>
        <taxon>Teladorsagia</taxon>
    </lineage>
</organism>
<feature type="non-terminal residue" evidence="2">
    <location>
        <position position="121"/>
    </location>
</feature>
<proteinExistence type="predicted"/>
<dbReference type="Proteomes" id="UP000230423">
    <property type="component" value="Unassembled WGS sequence"/>
</dbReference>
<dbReference type="EMBL" id="KZ350612">
    <property type="protein sequence ID" value="PIO63701.1"/>
    <property type="molecule type" value="Genomic_DNA"/>
</dbReference>
<evidence type="ECO:0000256" key="1">
    <source>
        <dbReference type="SAM" id="MobiDB-lite"/>
    </source>
</evidence>
<accession>A0A2G9U0A2</accession>
<gene>
    <name evidence="2" type="ORF">TELCIR_14692</name>
</gene>
<keyword evidence="3" id="KW-1185">Reference proteome</keyword>
<protein>
    <submittedName>
        <fullName evidence="2">Uncharacterized protein</fullName>
    </submittedName>
</protein>
<dbReference type="AlphaFoldDB" id="A0A2G9U0A2"/>
<feature type="compositionally biased region" description="Basic and acidic residues" evidence="1">
    <location>
        <begin position="81"/>
        <end position="92"/>
    </location>
</feature>